<dbReference type="Gene3D" id="2.60.40.1880">
    <property type="entry name" value="Invasion associated locus B (IalB) protein"/>
    <property type="match status" value="1"/>
</dbReference>
<gene>
    <name evidence="3" type="ORF">BJF91_09640</name>
    <name evidence="2" type="ORF">GGQ71_004720</name>
</gene>
<dbReference type="OrthoDB" id="9814802at2"/>
<comment type="caution">
    <text evidence="3">The sequence shown here is derived from an EMBL/GenBank/DDBJ whole genome shotgun (WGS) entry which is preliminary data.</text>
</comment>
<reference evidence="2 5" key="2">
    <citation type="submission" date="2020-08" db="EMBL/GenBank/DDBJ databases">
        <title>Genomic Encyclopedia of Type Strains, Phase IV (KMG-IV): sequencing the most valuable type-strain genomes for metagenomic binning, comparative biology and taxonomic classification.</title>
        <authorList>
            <person name="Goeker M."/>
        </authorList>
    </citation>
    <scope>NUCLEOTIDE SEQUENCE [LARGE SCALE GENOMIC DNA]</scope>
    <source>
        <strain evidence="2 5">DSM 100021</strain>
    </source>
</reference>
<dbReference type="STRING" id="887144.BJF91_09640"/>
<sequence length="175" mass="18397">MIIVRVLMVMVAAIFTATIAFAESNTAPSSAPTSLSETYEDWTLACSTRSDKRICSTFQRQARKGGQMVLAIELTPGANKSVTGTLILPFGLDLDKGVAFAVDDTAPGKPSRFATCLPVGCLVSLSFTDKAAVALRSGKAFKITVHAYEGGPEIPLSVSLKGLGNALDRIVTLSN</sequence>
<dbReference type="Pfam" id="PF06776">
    <property type="entry name" value="IalB"/>
    <property type="match status" value="1"/>
</dbReference>
<accession>A0A1Q9AAU3</accession>
<dbReference type="Proteomes" id="UP000185598">
    <property type="component" value="Unassembled WGS sequence"/>
</dbReference>
<dbReference type="Proteomes" id="UP000544107">
    <property type="component" value="Unassembled WGS sequence"/>
</dbReference>
<reference evidence="3 4" key="1">
    <citation type="submission" date="2016-09" db="EMBL/GenBank/DDBJ databases">
        <title>Rhizobium oryziradicis sp. nov., isolated from the root of rice.</title>
        <authorList>
            <person name="Zhao J."/>
            <person name="Zhang X."/>
        </authorList>
    </citation>
    <scope>NUCLEOTIDE SEQUENCE [LARGE SCALE GENOMIC DNA]</scope>
    <source>
        <strain evidence="3 4">14971</strain>
    </source>
</reference>
<protein>
    <submittedName>
        <fullName evidence="2 3">Invasion protein</fullName>
    </submittedName>
</protein>
<evidence type="ECO:0000313" key="3">
    <source>
        <dbReference type="EMBL" id="OLP52002.1"/>
    </source>
</evidence>
<feature type="signal peptide" evidence="1">
    <location>
        <begin position="1"/>
        <end position="22"/>
    </location>
</feature>
<dbReference type="InterPro" id="IPR038696">
    <property type="entry name" value="IalB_sf"/>
</dbReference>
<keyword evidence="1" id="KW-0732">Signal</keyword>
<evidence type="ECO:0000313" key="4">
    <source>
        <dbReference type="Proteomes" id="UP000185598"/>
    </source>
</evidence>
<dbReference type="EMBL" id="JACIED010000008">
    <property type="protein sequence ID" value="MBB4010419.1"/>
    <property type="molecule type" value="Genomic_DNA"/>
</dbReference>
<dbReference type="RefSeq" id="WP_075612769.1">
    <property type="nucleotide sequence ID" value="NZ_MKIN01000017.1"/>
</dbReference>
<proteinExistence type="predicted"/>
<name>A0A1Q9AAU3_9HYPH</name>
<keyword evidence="4" id="KW-1185">Reference proteome</keyword>
<organism evidence="3 4">
    <name type="scientific">Allorhizobium taibaishanense</name>
    <dbReference type="NCBI Taxonomy" id="887144"/>
    <lineage>
        <taxon>Bacteria</taxon>
        <taxon>Pseudomonadati</taxon>
        <taxon>Pseudomonadota</taxon>
        <taxon>Alphaproteobacteria</taxon>
        <taxon>Hyphomicrobiales</taxon>
        <taxon>Rhizobiaceae</taxon>
        <taxon>Rhizobium/Agrobacterium group</taxon>
        <taxon>Allorhizobium</taxon>
    </lineage>
</organism>
<dbReference type="EMBL" id="MKIN01000017">
    <property type="protein sequence ID" value="OLP52002.1"/>
    <property type="molecule type" value="Genomic_DNA"/>
</dbReference>
<evidence type="ECO:0000256" key="1">
    <source>
        <dbReference type="SAM" id="SignalP"/>
    </source>
</evidence>
<dbReference type="AlphaFoldDB" id="A0A1Q9AAU3"/>
<feature type="chain" id="PRO_5044564455" evidence="1">
    <location>
        <begin position="23"/>
        <end position="175"/>
    </location>
</feature>
<evidence type="ECO:0000313" key="2">
    <source>
        <dbReference type="EMBL" id="MBB4010419.1"/>
    </source>
</evidence>
<evidence type="ECO:0000313" key="5">
    <source>
        <dbReference type="Proteomes" id="UP000544107"/>
    </source>
</evidence>
<dbReference type="InterPro" id="IPR010642">
    <property type="entry name" value="Invasion_prot_B"/>
</dbReference>